<dbReference type="Proteomes" id="UP000534783">
    <property type="component" value="Unassembled WGS sequence"/>
</dbReference>
<dbReference type="InterPro" id="IPR001690">
    <property type="entry name" value="Autoind_synthase"/>
</dbReference>
<keyword evidence="2 6" id="KW-0808">Transferase</keyword>
<dbReference type="PANTHER" id="PTHR39322:SF1">
    <property type="entry name" value="ISOVALERYL-HOMOSERINE LACTONE SYNTHASE"/>
    <property type="match status" value="1"/>
</dbReference>
<reference evidence="6 7" key="1">
    <citation type="journal article" date="2020" name="Nature">
        <title>Bacterial chemolithoautotrophy via manganese oxidation.</title>
        <authorList>
            <person name="Yu H."/>
            <person name="Leadbetter J.R."/>
        </authorList>
    </citation>
    <scope>NUCLEOTIDE SEQUENCE [LARGE SCALE GENOMIC DNA]</scope>
    <source>
        <strain evidence="6 7">Mn-1</strain>
    </source>
</reference>
<dbReference type="PROSITE" id="PS51187">
    <property type="entry name" value="AUTOINDUCER_SYNTH_2"/>
    <property type="match status" value="1"/>
</dbReference>
<keyword evidence="1" id="KW-0673">Quorum sensing</keyword>
<keyword evidence="4" id="KW-0071">Autoinducer synthesis</keyword>
<dbReference type="GO" id="GO:0009372">
    <property type="term" value="P:quorum sensing"/>
    <property type="evidence" value="ECO:0007669"/>
    <property type="project" value="UniProtKB-KW"/>
</dbReference>
<sequence length="285" mass="32678">MCILSGSSKKSPVSSNRSAYSSSSGSLALYHRHFTLSQMEEKMDYRTIQFYEDGCWIRSIESEEEYLQAYRLRYEIFCETLGWVPANPTGLEIDRYDSFATLLGLFSEENTLLGMIRLLPPNQPFMLETDFSDLVAPGYQIRKEIDTAEISRLAITPSAKEQGLSSRYLNILLKGLYQWTLVNNVRYSYLEVEKRFWRILQFLGFISTPIGPVKCLPPAGANSMAAILDWEAFRSHNRNRQPEFLDWMTTVQSAPAVAPGQWRVHGSKPEVLKEYFGHENSLSVR</sequence>
<dbReference type="PRINTS" id="PR01549">
    <property type="entry name" value="AUTOINDCRSYN"/>
</dbReference>
<proteinExistence type="predicted"/>
<dbReference type="InterPro" id="IPR016181">
    <property type="entry name" value="Acyl_CoA_acyltransferase"/>
</dbReference>
<dbReference type="SUPFAM" id="SSF55729">
    <property type="entry name" value="Acyl-CoA N-acyltransferases (Nat)"/>
    <property type="match status" value="1"/>
</dbReference>
<evidence type="ECO:0000256" key="4">
    <source>
        <dbReference type="ARBA" id="ARBA00022929"/>
    </source>
</evidence>
<evidence type="ECO:0000256" key="1">
    <source>
        <dbReference type="ARBA" id="ARBA00022654"/>
    </source>
</evidence>
<evidence type="ECO:0000313" key="7">
    <source>
        <dbReference type="Proteomes" id="UP000534783"/>
    </source>
</evidence>
<dbReference type="Gene3D" id="3.40.630.30">
    <property type="match status" value="1"/>
</dbReference>
<protein>
    <submittedName>
        <fullName evidence="6">GNAT family N-acetyltransferase</fullName>
    </submittedName>
</protein>
<evidence type="ECO:0000313" key="6">
    <source>
        <dbReference type="EMBL" id="NKE69705.1"/>
    </source>
</evidence>
<organism evidence="6 7">
    <name type="scientific">Candidatus Manganitrophus noduliformans</name>
    <dbReference type="NCBI Taxonomy" id="2606439"/>
    <lineage>
        <taxon>Bacteria</taxon>
        <taxon>Pseudomonadati</taxon>
        <taxon>Nitrospirota</taxon>
        <taxon>Nitrospiria</taxon>
        <taxon>Candidatus Troglogloeales</taxon>
        <taxon>Candidatus Manganitrophaceae</taxon>
        <taxon>Candidatus Manganitrophus</taxon>
    </lineage>
</organism>
<evidence type="ECO:0000256" key="5">
    <source>
        <dbReference type="SAM" id="MobiDB-lite"/>
    </source>
</evidence>
<evidence type="ECO:0000256" key="2">
    <source>
        <dbReference type="ARBA" id="ARBA00022679"/>
    </source>
</evidence>
<dbReference type="PANTHER" id="PTHR39322">
    <property type="entry name" value="ACYL-HOMOSERINE-LACTONE SYNTHASE"/>
    <property type="match status" value="1"/>
</dbReference>
<comment type="caution">
    <text evidence="6">The sequence shown here is derived from an EMBL/GenBank/DDBJ whole genome shotgun (WGS) entry which is preliminary data.</text>
</comment>
<evidence type="ECO:0000256" key="3">
    <source>
        <dbReference type="ARBA" id="ARBA00022691"/>
    </source>
</evidence>
<dbReference type="GO" id="GO:0007165">
    <property type="term" value="P:signal transduction"/>
    <property type="evidence" value="ECO:0007669"/>
    <property type="project" value="TreeGrafter"/>
</dbReference>
<gene>
    <name evidence="6" type="ORF">MNODULE_02950</name>
</gene>
<keyword evidence="3" id="KW-0949">S-adenosyl-L-methionine</keyword>
<name>A0A7X6DM27_9BACT</name>
<dbReference type="Pfam" id="PF00765">
    <property type="entry name" value="Autoind_synth"/>
    <property type="match status" value="1"/>
</dbReference>
<dbReference type="AlphaFoldDB" id="A0A7X6DM27"/>
<dbReference type="EMBL" id="VTOW01000001">
    <property type="protein sequence ID" value="NKE69705.1"/>
    <property type="molecule type" value="Genomic_DNA"/>
</dbReference>
<dbReference type="GO" id="GO:0016740">
    <property type="term" value="F:transferase activity"/>
    <property type="evidence" value="ECO:0007669"/>
    <property type="project" value="UniProtKB-KW"/>
</dbReference>
<feature type="region of interest" description="Disordered" evidence="5">
    <location>
        <begin position="1"/>
        <end position="22"/>
    </location>
</feature>
<keyword evidence="7" id="KW-1185">Reference proteome</keyword>
<accession>A0A7X6DM27</accession>